<feature type="region of interest" description="Disordered" evidence="10">
    <location>
        <begin position="608"/>
        <end position="627"/>
    </location>
</feature>
<feature type="region of interest" description="Disordered" evidence="10">
    <location>
        <begin position="499"/>
        <end position="601"/>
    </location>
</feature>
<keyword evidence="3" id="KW-0677">Repeat</keyword>
<dbReference type="InterPro" id="IPR013087">
    <property type="entry name" value="Znf_C2H2_type"/>
</dbReference>
<dbReference type="Pfam" id="PF00096">
    <property type="entry name" value="zf-C2H2"/>
    <property type="match status" value="2"/>
</dbReference>
<sequence length="778" mass="87968">MSEFWDDMYSMEIQQQEHIQQNIQTNIQKDQQHSQNSPKNLHHYHHQQKAQPILTMRDAIIFAITYSTDLCSTIKMPYFLTLTQNELQELAANGGEQGNDVVNNGGSGAGKTFMCLNKVRPTPNEHRDNCSAYSFWTPSEFSNGESQLIQLLLCATNSFSAPWQKRICPLGSHYTLAANKESIQLRTTHSSFWGQQQQQQQKIAQQQTNNTIFNPQRQHCDDLMIERGGGLIKNIPKNEDMEELYQLENSQIIKMETDDKENGSSQQSAPFLPSKMDEEEINTKIITTTDNSIKLLKLPPNATSKGVGGFGGGKYSFNKTKTNVNEEVPISTTQAMVQVYIRGRGRGRYVCERCGIRCKKPSMLKKHLRSHTNVRPFTCMTCNFSFKTKGNLTKHLVSKTHKRRMLDSNNEETMQGINTTKSLLERNYGNEEEGEEGGDWWLWRRMKKRTITTTMSLQPLPKNSNNAWNNILVERETHTPPTLWTRTDCFGTLAAAGGYTDVSGDEEPEPLDMGWPPQDAERICQSAPPSALLSPGGRSRTKRKKKGKINNSQANVSDLKTSPTKFEFLQQDSQQDLSSPPVDHQQQHSSLINQQPPPALANFIPSISEQQQQQQQHSLQQRQQQQQPSLAAQLAVGLLQVPPFNNQQQQTTPIDLRQSQFQAQQFYFQQISEQQQQHSSAFAPPISCTNNGNNGNNFVSALKFLECHQMNVGGTQQIIGGENENNNNNGGGGDSFTTRGPQSTLEAFLATDVQQFHCDMCDRKFRKESELLLHKQTH</sequence>
<dbReference type="FunFam" id="3.30.160.60:FF:000145">
    <property type="entry name" value="Zinc finger protein 574"/>
    <property type="match status" value="1"/>
</dbReference>
<dbReference type="PROSITE" id="PS50157">
    <property type="entry name" value="ZINC_FINGER_C2H2_2"/>
    <property type="match status" value="3"/>
</dbReference>
<organism evidence="12 13">
    <name type="scientific">Meloidogyne floridensis</name>
    <dbReference type="NCBI Taxonomy" id="298350"/>
    <lineage>
        <taxon>Eukaryota</taxon>
        <taxon>Metazoa</taxon>
        <taxon>Ecdysozoa</taxon>
        <taxon>Nematoda</taxon>
        <taxon>Chromadorea</taxon>
        <taxon>Rhabditida</taxon>
        <taxon>Tylenchina</taxon>
        <taxon>Tylenchomorpha</taxon>
        <taxon>Tylenchoidea</taxon>
        <taxon>Meloidogynidae</taxon>
        <taxon>Meloidogyninae</taxon>
        <taxon>Meloidogyne</taxon>
    </lineage>
</organism>
<feature type="region of interest" description="Disordered" evidence="10">
    <location>
        <begin position="719"/>
        <end position="740"/>
    </location>
</feature>
<dbReference type="GO" id="GO:0000978">
    <property type="term" value="F:RNA polymerase II cis-regulatory region sequence-specific DNA binding"/>
    <property type="evidence" value="ECO:0007669"/>
    <property type="project" value="TreeGrafter"/>
</dbReference>
<evidence type="ECO:0000256" key="6">
    <source>
        <dbReference type="ARBA" id="ARBA00023015"/>
    </source>
</evidence>
<feature type="domain" description="C2H2-type" evidence="11">
    <location>
        <begin position="349"/>
        <end position="376"/>
    </location>
</feature>
<feature type="domain" description="C2H2-type" evidence="11">
    <location>
        <begin position="377"/>
        <end position="406"/>
    </location>
</feature>
<evidence type="ECO:0000256" key="4">
    <source>
        <dbReference type="ARBA" id="ARBA00022771"/>
    </source>
</evidence>
<feature type="compositionally biased region" description="Polar residues" evidence="10">
    <location>
        <begin position="549"/>
        <end position="564"/>
    </location>
</feature>
<dbReference type="InterPro" id="IPR036236">
    <property type="entry name" value="Znf_C2H2_sf"/>
</dbReference>
<keyword evidence="4 9" id="KW-0863">Zinc-finger</keyword>
<evidence type="ECO:0000256" key="1">
    <source>
        <dbReference type="ARBA" id="ARBA00004123"/>
    </source>
</evidence>
<feature type="compositionally biased region" description="Basic residues" evidence="10">
    <location>
        <begin position="539"/>
        <end position="548"/>
    </location>
</feature>
<evidence type="ECO:0000313" key="12">
    <source>
        <dbReference type="Proteomes" id="UP000887560"/>
    </source>
</evidence>
<dbReference type="InterPro" id="IPR051969">
    <property type="entry name" value="Zinc-finger_DNA-bd_regulators"/>
</dbReference>
<keyword evidence="12" id="KW-1185">Reference proteome</keyword>
<dbReference type="GO" id="GO:0005634">
    <property type="term" value="C:nucleus"/>
    <property type="evidence" value="ECO:0007669"/>
    <property type="project" value="UniProtKB-SubCell"/>
</dbReference>
<keyword evidence="7" id="KW-0804">Transcription</keyword>
<evidence type="ECO:0000256" key="2">
    <source>
        <dbReference type="ARBA" id="ARBA00022723"/>
    </source>
</evidence>
<keyword evidence="5" id="KW-0862">Zinc</keyword>
<dbReference type="Gene3D" id="3.30.160.60">
    <property type="entry name" value="Classic Zinc Finger"/>
    <property type="match status" value="2"/>
</dbReference>
<dbReference type="PANTHER" id="PTHR45944">
    <property type="entry name" value="SCHNURRI, ISOFORM F"/>
    <property type="match status" value="1"/>
</dbReference>
<evidence type="ECO:0000256" key="10">
    <source>
        <dbReference type="SAM" id="MobiDB-lite"/>
    </source>
</evidence>
<protein>
    <submittedName>
        <fullName evidence="13">C2H2-type domain-containing protein</fullName>
    </submittedName>
</protein>
<feature type="region of interest" description="Disordered" evidence="10">
    <location>
        <begin position="26"/>
        <end position="48"/>
    </location>
</feature>
<proteinExistence type="predicted"/>
<dbReference type="SUPFAM" id="SSF57667">
    <property type="entry name" value="beta-beta-alpha zinc fingers"/>
    <property type="match status" value="1"/>
</dbReference>
<dbReference type="PANTHER" id="PTHR45944:SF2">
    <property type="entry name" value="SCHNURRI, ISOFORM F"/>
    <property type="match status" value="1"/>
</dbReference>
<keyword evidence="2" id="KW-0479">Metal-binding</keyword>
<evidence type="ECO:0000256" key="3">
    <source>
        <dbReference type="ARBA" id="ARBA00022737"/>
    </source>
</evidence>
<dbReference type="FunFam" id="3.30.160.60:FF:000594">
    <property type="entry name" value="Transcription factor HIVEP2"/>
    <property type="match status" value="1"/>
</dbReference>
<keyword evidence="8" id="KW-0539">Nucleus</keyword>
<evidence type="ECO:0000256" key="7">
    <source>
        <dbReference type="ARBA" id="ARBA00023163"/>
    </source>
</evidence>
<dbReference type="PROSITE" id="PS00028">
    <property type="entry name" value="ZINC_FINGER_C2H2_1"/>
    <property type="match status" value="3"/>
</dbReference>
<comment type="subcellular location">
    <subcellularLocation>
        <location evidence="1">Nucleus</location>
    </subcellularLocation>
</comment>
<evidence type="ECO:0000313" key="13">
    <source>
        <dbReference type="WBParaSite" id="scf7180000423294.g10620"/>
    </source>
</evidence>
<evidence type="ECO:0000259" key="11">
    <source>
        <dbReference type="PROSITE" id="PS50157"/>
    </source>
</evidence>
<dbReference type="WBParaSite" id="scf7180000423294.g10620">
    <property type="protein sequence ID" value="scf7180000423294.g10620"/>
    <property type="gene ID" value="scf7180000423294.g10620"/>
</dbReference>
<feature type="compositionally biased region" description="Low complexity" evidence="10">
    <location>
        <begin position="569"/>
        <end position="579"/>
    </location>
</feature>
<dbReference type="GO" id="GO:0000981">
    <property type="term" value="F:DNA-binding transcription factor activity, RNA polymerase II-specific"/>
    <property type="evidence" value="ECO:0007669"/>
    <property type="project" value="TreeGrafter"/>
</dbReference>
<dbReference type="Proteomes" id="UP000887560">
    <property type="component" value="Unplaced"/>
</dbReference>
<dbReference type="SMART" id="SM00355">
    <property type="entry name" value="ZnF_C2H2"/>
    <property type="match status" value="3"/>
</dbReference>
<accession>A0A915P555</accession>
<name>A0A915P555_9BILA</name>
<dbReference type="AlphaFoldDB" id="A0A915P555"/>
<evidence type="ECO:0000256" key="9">
    <source>
        <dbReference type="PROSITE-ProRule" id="PRU00042"/>
    </source>
</evidence>
<feature type="domain" description="C2H2-type" evidence="11">
    <location>
        <begin position="756"/>
        <end position="778"/>
    </location>
</feature>
<evidence type="ECO:0000256" key="8">
    <source>
        <dbReference type="ARBA" id="ARBA00023242"/>
    </source>
</evidence>
<reference evidence="13" key="1">
    <citation type="submission" date="2022-11" db="UniProtKB">
        <authorList>
            <consortium name="WormBaseParasite"/>
        </authorList>
    </citation>
    <scope>IDENTIFICATION</scope>
</reference>
<dbReference type="GO" id="GO:0008270">
    <property type="term" value="F:zinc ion binding"/>
    <property type="evidence" value="ECO:0007669"/>
    <property type="project" value="UniProtKB-KW"/>
</dbReference>
<evidence type="ECO:0000256" key="5">
    <source>
        <dbReference type="ARBA" id="ARBA00022833"/>
    </source>
</evidence>
<keyword evidence="6" id="KW-0805">Transcription regulation</keyword>